<dbReference type="EMBL" id="SHNN01000001">
    <property type="protein sequence ID" value="MCX2980145.1"/>
    <property type="molecule type" value="Genomic_DNA"/>
</dbReference>
<comment type="similarity">
    <text evidence="1">Belongs to the enoyl-CoA hydratase/isomerase family.</text>
</comment>
<dbReference type="PANTHER" id="PTHR11941:SF54">
    <property type="entry name" value="ENOYL-COA HYDRATASE, MITOCHONDRIAL"/>
    <property type="match status" value="1"/>
</dbReference>
<dbReference type="SUPFAM" id="SSF52096">
    <property type="entry name" value="ClpP/crotonase"/>
    <property type="match status" value="1"/>
</dbReference>
<comment type="caution">
    <text evidence="2">The sequence shown here is derived from an EMBL/GenBank/DDBJ whole genome shotgun (WGS) entry which is preliminary data.</text>
</comment>
<dbReference type="PANTHER" id="PTHR11941">
    <property type="entry name" value="ENOYL-COA HYDRATASE-RELATED"/>
    <property type="match status" value="1"/>
</dbReference>
<reference evidence="2" key="1">
    <citation type="submission" date="2019-02" db="EMBL/GenBank/DDBJ databases">
        <authorList>
            <person name="Li S.-H."/>
        </authorList>
    </citation>
    <scope>NUCLEOTIDE SEQUENCE</scope>
    <source>
        <strain evidence="2">IMCC14734</strain>
    </source>
</reference>
<dbReference type="CDD" id="cd06558">
    <property type="entry name" value="crotonase-like"/>
    <property type="match status" value="1"/>
</dbReference>
<dbReference type="InterPro" id="IPR029045">
    <property type="entry name" value="ClpP/crotonase-like_dom_sf"/>
</dbReference>
<dbReference type="Proteomes" id="UP001143362">
    <property type="component" value="Unassembled WGS sequence"/>
</dbReference>
<protein>
    <submittedName>
        <fullName evidence="2">Enoyl-CoA hydratase/isomerase family protein</fullName>
    </submittedName>
</protein>
<accession>A0ABT3TD84</accession>
<organism evidence="2 3">
    <name type="scientific">Candidatus Litorirhabdus singularis</name>
    <dbReference type="NCBI Taxonomy" id="2518993"/>
    <lineage>
        <taxon>Bacteria</taxon>
        <taxon>Pseudomonadati</taxon>
        <taxon>Pseudomonadota</taxon>
        <taxon>Gammaproteobacteria</taxon>
        <taxon>Cellvibrionales</taxon>
        <taxon>Halieaceae</taxon>
        <taxon>Candidatus Litorirhabdus</taxon>
    </lineage>
</organism>
<dbReference type="Pfam" id="PF00378">
    <property type="entry name" value="ECH_1"/>
    <property type="match status" value="1"/>
</dbReference>
<dbReference type="RefSeq" id="WP_279244124.1">
    <property type="nucleotide sequence ID" value="NZ_SHNN01000001.1"/>
</dbReference>
<dbReference type="InterPro" id="IPR001753">
    <property type="entry name" value="Enoyl-CoA_hydra/iso"/>
</dbReference>
<sequence>MADHGYSLILEHPADGVALLRFADAGRANQLCWAAVDEMADLLAQCLESGVRVVVLASDLEGHWLEHAWLTDLDHGLGGEPTTSSGSGWYRVMRELSQAPLVSIAAISGDTCGGGCEIGWACDLRIAETQARFAQPEIRLGIPPGVGGVSRLSSLVGRSLASEMVLGGRWTSAQRLFEAGALNRLVDRGAALPAAIEWASELAQLPAAALAACKQGLAAAPELPLSEALTNEQSIFQLTASDTQSRAQIQAQQRFYDAGGTTAECFDDSN</sequence>
<evidence type="ECO:0000313" key="2">
    <source>
        <dbReference type="EMBL" id="MCX2980145.1"/>
    </source>
</evidence>
<proteinExistence type="inferred from homology"/>
<gene>
    <name evidence="2" type="ORF">EYC98_04605</name>
</gene>
<dbReference type="Gene3D" id="3.90.226.10">
    <property type="entry name" value="2-enoyl-CoA Hydratase, Chain A, domain 1"/>
    <property type="match status" value="1"/>
</dbReference>
<evidence type="ECO:0000313" key="3">
    <source>
        <dbReference type="Proteomes" id="UP001143362"/>
    </source>
</evidence>
<evidence type="ECO:0000256" key="1">
    <source>
        <dbReference type="ARBA" id="ARBA00005254"/>
    </source>
</evidence>
<name>A0ABT3TD84_9GAMM</name>
<keyword evidence="3" id="KW-1185">Reference proteome</keyword>